<evidence type="ECO:0000259" key="8">
    <source>
        <dbReference type="Pfam" id="PF00520"/>
    </source>
</evidence>
<feature type="transmembrane region" description="Helical" evidence="7">
    <location>
        <begin position="494"/>
        <end position="522"/>
    </location>
</feature>
<keyword evidence="3" id="KW-0677">Repeat</keyword>
<dbReference type="InterPro" id="IPR005821">
    <property type="entry name" value="Ion_trans_dom"/>
</dbReference>
<feature type="coiled-coil region" evidence="6">
    <location>
        <begin position="715"/>
        <end position="757"/>
    </location>
</feature>
<feature type="transmembrane region" description="Helical" evidence="7">
    <location>
        <begin position="469"/>
        <end position="488"/>
    </location>
</feature>
<protein>
    <submittedName>
        <fullName evidence="9">Transient receptor potential cation channel subfamily a member 1-like</fullName>
    </submittedName>
</protein>
<feature type="transmembrane region" description="Helical" evidence="7">
    <location>
        <begin position="534"/>
        <end position="553"/>
    </location>
</feature>
<evidence type="ECO:0000256" key="2">
    <source>
        <dbReference type="ARBA" id="ARBA00022692"/>
    </source>
</evidence>
<sequence length="758" mass="89720">MESYIEKNLEKFESLTFDLKIFDTAINEASNKKSDGDDDAKFIQNEIFEKNLVKWTLQCNKTSDILLAKHLKTEKESSICINTRSGLDSKKASFVISCCLDNDDLVMLAVRHLFIWTFSTKKDILLIYTWSFDRSSVIINYFKNADYFFPPPQYINRETTFAQQDGTKRFFFNEMIDEHINNEFFLNLYGKDIINENDDLLLQKLCSSSLKYTFESAEGLVSNIQLFNIISQSTTKNFKANPIFFRDFIMQISFLCVFDQHYINLFFKKAVIPPSYHNYGSYSRLSKLICLDSLDSLLSTFFYNFCLNNKYLYKIIMCFKKYKEQFNRYYELHFVKKKPKDQQLLLMFPLQNFVTYPEDYKFWEELFKPKSSNFIEITDLSFYETWNGEALIDFKWNTFGKKYYLAIWAIYTVFFGSFIIVATLYNHISWYYQKLFLNTTIILGFWHLFFEIRQFIYSPIGYFSSTWNYLDLSAIISTLATSISWLKYGSVSTWAITFSTLFLELKFILFFRSIQFFGIYLAMIMNTVDQVMSFLIIFGFIILAFAHSLHLLLRNAPETTQDSNLFAQFGSAILTSYYMMITGDSAPISSWILNTNLIIMILMILFSFFTIIYLMNLFIGILGNLIGNINHSIAYLTLKKEIIVEIELFYLLPFQRRKHNWFPESFFYPVNLNEIRKIVQQVNSTDWDKPSKPYISKTLLKILNIEKQETEEPKKEIEENQINEIKILILESQKEFEKTQNKKIEDLFLELKNLLNNN</sequence>
<feature type="transmembrane region" description="Helical" evidence="7">
    <location>
        <begin position="593"/>
        <end position="615"/>
    </location>
</feature>
<dbReference type="GO" id="GO:0005886">
    <property type="term" value="C:plasma membrane"/>
    <property type="evidence" value="ECO:0007669"/>
    <property type="project" value="TreeGrafter"/>
</dbReference>
<keyword evidence="9" id="KW-0675">Receptor</keyword>
<dbReference type="GO" id="GO:0005216">
    <property type="term" value="F:monoatomic ion channel activity"/>
    <property type="evidence" value="ECO:0007669"/>
    <property type="project" value="InterPro"/>
</dbReference>
<gene>
    <name evidence="9" type="ORF">F8M41_008203</name>
</gene>
<feature type="transmembrane region" description="Helical" evidence="7">
    <location>
        <begin position="565"/>
        <end position="581"/>
    </location>
</feature>
<accession>A0A8H4A2I7</accession>
<evidence type="ECO:0000256" key="3">
    <source>
        <dbReference type="ARBA" id="ARBA00022737"/>
    </source>
</evidence>
<dbReference type="PANTHER" id="PTHR10582">
    <property type="entry name" value="TRANSIENT RECEPTOR POTENTIAL ION CHANNEL PROTEIN"/>
    <property type="match status" value="1"/>
</dbReference>
<keyword evidence="4 7" id="KW-1133">Transmembrane helix</keyword>
<keyword evidence="10" id="KW-1185">Reference proteome</keyword>
<evidence type="ECO:0000256" key="5">
    <source>
        <dbReference type="ARBA" id="ARBA00023136"/>
    </source>
</evidence>
<evidence type="ECO:0000256" key="1">
    <source>
        <dbReference type="ARBA" id="ARBA00004141"/>
    </source>
</evidence>
<dbReference type="PANTHER" id="PTHR10582:SF2">
    <property type="entry name" value="INACTIVE"/>
    <property type="match status" value="1"/>
</dbReference>
<comment type="subcellular location">
    <subcellularLocation>
        <location evidence="1">Membrane</location>
        <topology evidence="1">Multi-pass membrane protein</topology>
    </subcellularLocation>
</comment>
<feature type="domain" description="Ion transport" evidence="8">
    <location>
        <begin position="413"/>
        <end position="630"/>
    </location>
</feature>
<evidence type="ECO:0000256" key="7">
    <source>
        <dbReference type="SAM" id="Phobius"/>
    </source>
</evidence>
<reference evidence="9 10" key="1">
    <citation type="journal article" date="2019" name="Environ. Microbiol.">
        <title>At the nexus of three kingdoms: the genome of the mycorrhizal fungus Gigaspora margarita provides insights into plant, endobacterial and fungal interactions.</title>
        <authorList>
            <person name="Venice F."/>
            <person name="Ghignone S."/>
            <person name="Salvioli di Fossalunga A."/>
            <person name="Amselem J."/>
            <person name="Novero M."/>
            <person name="Xianan X."/>
            <person name="Sedzielewska Toro K."/>
            <person name="Morin E."/>
            <person name="Lipzen A."/>
            <person name="Grigoriev I.V."/>
            <person name="Henrissat B."/>
            <person name="Martin F.M."/>
            <person name="Bonfante P."/>
        </authorList>
    </citation>
    <scope>NUCLEOTIDE SEQUENCE [LARGE SCALE GENOMIC DNA]</scope>
    <source>
        <strain evidence="9 10">BEG34</strain>
    </source>
</reference>
<comment type="caution">
    <text evidence="9">The sequence shown here is derived from an EMBL/GenBank/DDBJ whole genome shotgun (WGS) entry which is preliminary data.</text>
</comment>
<evidence type="ECO:0000313" key="10">
    <source>
        <dbReference type="Proteomes" id="UP000439903"/>
    </source>
</evidence>
<dbReference type="OrthoDB" id="2352140at2759"/>
<name>A0A8H4A2I7_GIGMA</name>
<feature type="transmembrane region" description="Helical" evidence="7">
    <location>
        <begin position="431"/>
        <end position="449"/>
    </location>
</feature>
<organism evidence="9 10">
    <name type="scientific">Gigaspora margarita</name>
    <dbReference type="NCBI Taxonomy" id="4874"/>
    <lineage>
        <taxon>Eukaryota</taxon>
        <taxon>Fungi</taxon>
        <taxon>Fungi incertae sedis</taxon>
        <taxon>Mucoromycota</taxon>
        <taxon>Glomeromycotina</taxon>
        <taxon>Glomeromycetes</taxon>
        <taxon>Diversisporales</taxon>
        <taxon>Gigasporaceae</taxon>
        <taxon>Gigaspora</taxon>
    </lineage>
</organism>
<evidence type="ECO:0000256" key="6">
    <source>
        <dbReference type="SAM" id="Coils"/>
    </source>
</evidence>
<dbReference type="EMBL" id="WTPW01001851">
    <property type="protein sequence ID" value="KAF0411573.1"/>
    <property type="molecule type" value="Genomic_DNA"/>
</dbReference>
<proteinExistence type="predicted"/>
<dbReference type="Proteomes" id="UP000439903">
    <property type="component" value="Unassembled WGS sequence"/>
</dbReference>
<dbReference type="GO" id="GO:0098703">
    <property type="term" value="P:calcium ion import across plasma membrane"/>
    <property type="evidence" value="ECO:0007669"/>
    <property type="project" value="TreeGrafter"/>
</dbReference>
<keyword evidence="6" id="KW-0175">Coiled coil</keyword>
<keyword evidence="2 7" id="KW-0812">Transmembrane</keyword>
<dbReference type="Pfam" id="PF00520">
    <property type="entry name" value="Ion_trans"/>
    <property type="match status" value="1"/>
</dbReference>
<evidence type="ECO:0000256" key="4">
    <source>
        <dbReference type="ARBA" id="ARBA00022989"/>
    </source>
</evidence>
<evidence type="ECO:0000313" key="9">
    <source>
        <dbReference type="EMBL" id="KAF0411573.1"/>
    </source>
</evidence>
<keyword evidence="5 7" id="KW-0472">Membrane</keyword>
<feature type="transmembrane region" description="Helical" evidence="7">
    <location>
        <begin position="403"/>
        <end position="425"/>
    </location>
</feature>
<dbReference type="InterPro" id="IPR024862">
    <property type="entry name" value="TRPV"/>
</dbReference>
<dbReference type="AlphaFoldDB" id="A0A8H4A2I7"/>